<dbReference type="AlphaFoldDB" id="A0A6G4WJB1"/>
<comment type="caution">
    <text evidence="1">The sequence shown here is derived from an EMBL/GenBank/DDBJ whole genome shotgun (WGS) entry which is preliminary data.</text>
</comment>
<dbReference type="RefSeq" id="WP_165032316.1">
    <property type="nucleotide sequence ID" value="NZ_JAAKZF010000046.1"/>
</dbReference>
<evidence type="ECO:0000313" key="2">
    <source>
        <dbReference type="Proteomes" id="UP001642900"/>
    </source>
</evidence>
<proteinExistence type="predicted"/>
<evidence type="ECO:0000313" key="1">
    <source>
        <dbReference type="EMBL" id="NGO54210.1"/>
    </source>
</evidence>
<dbReference type="Proteomes" id="UP001642900">
    <property type="component" value="Unassembled WGS sequence"/>
</dbReference>
<sequence length="97" mass="10516">MNAHMVNDGSHEAPWQFELGAWITHKDQSMPSLVLSRFRAGNAKGNKLELYGVRSFAANDPHRDRLMVGDSLKPIDDAAKSICLAHATGLVDGSATV</sequence>
<keyword evidence="2" id="KW-1185">Reference proteome</keyword>
<accession>A0A6G4WJB1</accession>
<organism evidence="1 2">
    <name type="scientific">Allomesorhizobium camelthorni</name>
    <dbReference type="NCBI Taxonomy" id="475069"/>
    <lineage>
        <taxon>Bacteria</taxon>
        <taxon>Pseudomonadati</taxon>
        <taxon>Pseudomonadota</taxon>
        <taxon>Alphaproteobacteria</taxon>
        <taxon>Hyphomicrobiales</taxon>
        <taxon>Phyllobacteriaceae</taxon>
        <taxon>Allomesorhizobium</taxon>
    </lineage>
</organism>
<reference evidence="1 2" key="1">
    <citation type="submission" date="2020-02" db="EMBL/GenBank/DDBJ databases">
        <title>Genome sequence of strain CCNWXJ40-4.</title>
        <authorList>
            <person name="Gao J."/>
            <person name="Sun J."/>
        </authorList>
    </citation>
    <scope>NUCLEOTIDE SEQUENCE [LARGE SCALE GENOMIC DNA]</scope>
    <source>
        <strain evidence="1 2">CCNWXJ 40-4</strain>
    </source>
</reference>
<dbReference type="EMBL" id="JAAKZF010000046">
    <property type="protein sequence ID" value="NGO54210.1"/>
    <property type="molecule type" value="Genomic_DNA"/>
</dbReference>
<gene>
    <name evidence="1" type="ORF">G6N73_24230</name>
</gene>
<name>A0A6G4WJB1_9HYPH</name>
<protein>
    <submittedName>
        <fullName evidence="1">Uncharacterized protein</fullName>
    </submittedName>
</protein>